<dbReference type="Proteomes" id="UP000015104">
    <property type="component" value="Unassembled WGS sequence"/>
</dbReference>
<evidence type="ECO:0000313" key="3">
    <source>
        <dbReference type="Proteomes" id="UP000015104"/>
    </source>
</evidence>
<dbReference type="EnsemblMetazoa" id="tetur01g15350.1">
    <property type="protein sequence ID" value="tetur01g15350.1"/>
    <property type="gene ID" value="tetur01g15350"/>
</dbReference>
<evidence type="ECO:0000313" key="2">
    <source>
        <dbReference type="EnsemblMetazoa" id="tetur01g15350.1"/>
    </source>
</evidence>
<dbReference type="EMBL" id="CAEY01000486">
    <property type="status" value="NOT_ANNOTATED_CDS"/>
    <property type="molecule type" value="Genomic_DNA"/>
</dbReference>
<keyword evidence="1" id="KW-0472">Membrane</keyword>
<dbReference type="AlphaFoldDB" id="T1JTT7"/>
<keyword evidence="1" id="KW-0812">Transmembrane</keyword>
<proteinExistence type="predicted"/>
<reference evidence="3" key="1">
    <citation type="submission" date="2011-08" db="EMBL/GenBank/DDBJ databases">
        <authorList>
            <person name="Rombauts S."/>
        </authorList>
    </citation>
    <scope>NUCLEOTIDE SEQUENCE</scope>
    <source>
        <strain evidence="3">London</strain>
    </source>
</reference>
<protein>
    <submittedName>
        <fullName evidence="2">Uncharacterized protein</fullName>
    </submittedName>
</protein>
<sequence length="487" mass="55916">MKPKNVIVFKVTNFFSTLTDKQVILIVCFIGASIQTIYILNRFLEYDTLIQAHVGVPDATTIPDFNLCFDLLDVLNFTSLSTSYPFIVQELGYKPGTPITNGLIRSLRREKGNDFIFFSIGQFKINQLWQHVVSPSSVYTKAFAQKVSSDGVIEEPCSSTRFFIEQALCYSFSCSDGSNSSIVTGLNDLYKKLNKQEIFTILIDQSFFSSIGYYWVALTSRGKLPFGTNLKWESQQGFNVTRKHTFFFYTVEIHRLPLPYNSKCFDYSVKGFSSREEMNDQCKINLSLQYFGGPLPLNIIESPIDAPLGYIMFEKNRENASFLAIVSDIVDHCDHLTAQLDCFEIIYSPSSRTPLPIWSEHTEITIEQISDPVYIIRVEPKLTVLDVVISIGSILGSWLGFSIADSIPQVTSFMGTHVFKFTNKKKGRDFQIQSHSNDDSHIFMLPSSESIKYQNYRAYLQRYYFHRYPFNYHQQGWPFTKVKARLY</sequence>
<evidence type="ECO:0000256" key="1">
    <source>
        <dbReference type="SAM" id="Phobius"/>
    </source>
</evidence>
<feature type="transmembrane region" description="Helical" evidence="1">
    <location>
        <begin position="23"/>
        <end position="40"/>
    </location>
</feature>
<dbReference type="HOGENOM" id="CLU_044404_0_0_1"/>
<keyword evidence="3" id="KW-1185">Reference proteome</keyword>
<name>T1JTT7_TETUR</name>
<organism evidence="2 3">
    <name type="scientific">Tetranychus urticae</name>
    <name type="common">Two-spotted spider mite</name>
    <dbReference type="NCBI Taxonomy" id="32264"/>
    <lineage>
        <taxon>Eukaryota</taxon>
        <taxon>Metazoa</taxon>
        <taxon>Ecdysozoa</taxon>
        <taxon>Arthropoda</taxon>
        <taxon>Chelicerata</taxon>
        <taxon>Arachnida</taxon>
        <taxon>Acari</taxon>
        <taxon>Acariformes</taxon>
        <taxon>Trombidiformes</taxon>
        <taxon>Prostigmata</taxon>
        <taxon>Eleutherengona</taxon>
        <taxon>Raphignathae</taxon>
        <taxon>Tetranychoidea</taxon>
        <taxon>Tetranychidae</taxon>
        <taxon>Tetranychus</taxon>
    </lineage>
</organism>
<keyword evidence="1" id="KW-1133">Transmembrane helix</keyword>
<reference evidence="2" key="2">
    <citation type="submission" date="2015-06" db="UniProtKB">
        <authorList>
            <consortium name="EnsemblMetazoa"/>
        </authorList>
    </citation>
    <scope>IDENTIFICATION</scope>
</reference>
<accession>T1JTT7</accession>